<dbReference type="InterPro" id="IPR011763">
    <property type="entry name" value="COA_CT_C"/>
</dbReference>
<gene>
    <name evidence="3" type="ORF">SAMN05421751_104208</name>
</gene>
<feature type="domain" description="CoA carboxyltransferase C-terminal" evidence="2">
    <location>
        <begin position="279"/>
        <end position="516"/>
    </location>
</feature>
<dbReference type="Pfam" id="PF01039">
    <property type="entry name" value="Carboxyl_trans"/>
    <property type="match status" value="1"/>
</dbReference>
<keyword evidence="4" id="KW-1185">Reference proteome</keyword>
<dbReference type="FunFam" id="3.90.226.10:FF:000021">
    <property type="entry name" value="Acetyl-CoA carboxylase carboxyltransferase subunit"/>
    <property type="match status" value="1"/>
</dbReference>
<organism evidence="3 4">
    <name type="scientific">Jhaorihella thermophila</name>
    <dbReference type="NCBI Taxonomy" id="488547"/>
    <lineage>
        <taxon>Bacteria</taxon>
        <taxon>Pseudomonadati</taxon>
        <taxon>Pseudomonadota</taxon>
        <taxon>Alphaproteobacteria</taxon>
        <taxon>Rhodobacterales</taxon>
        <taxon>Paracoccaceae</taxon>
        <taxon>Jhaorihella</taxon>
    </lineage>
</organism>
<dbReference type="PANTHER" id="PTHR22855">
    <property type="entry name" value="ACETYL, PROPIONYL, PYRUVATE, AND GLUTACONYL CARBOXYLASE-RELATED"/>
    <property type="match status" value="1"/>
</dbReference>
<sequence>MPTLESRIDPNSAEFSANAQAMQAYIDAFRAIEAKVNEAAEAMRARYEKRGYIMPQDRLNLLLDPGSPFLEIGSLAGYKLHDDRDGTGAGGGCIAGIGHVSGIRAMVVVDNFAVKGGTISPTGLKKKLRLQEIALENKLPTVTLAQSGGANLAYATDVFIDGGRAFANQARMSAAGIPQVTVVHGSATAGGAYQPGLSDYIVMVKRQATTYLAGPPLLKAATGEVATDEELGGAEMHTQVSGVGDYLAQDDADGIRLAREIMAQLPWQEPRAEAPDFAEPLHPPEELLGVVPADPKVPYDCREIIARIADGSDYLDFKPEYDGQTVCGHIRIEGHPVGVIGNNGPITAAGAAKGGQFIQLCDQAGIPLLFLHNTTGFLVGTDAEQSGIIKHGSKMIQAVANARVPKISINVGGSYGAGNYAMCGRGFGPRFLFSWPNSRTSVMGGAQAGMVLRIVAEAKMRKAGAVDEDCLAAMERQTREMLDAQTTAIASTARVEDDGLIDPRDTRRVVAFALDICRAGDRRELTPNTFGIARF</sequence>
<dbReference type="EMBL" id="FNVD01000004">
    <property type="protein sequence ID" value="SEF77189.1"/>
    <property type="molecule type" value="Genomic_DNA"/>
</dbReference>
<dbReference type="GO" id="GO:0016874">
    <property type="term" value="F:ligase activity"/>
    <property type="evidence" value="ECO:0007669"/>
    <property type="project" value="InterPro"/>
</dbReference>
<dbReference type="InterPro" id="IPR034733">
    <property type="entry name" value="AcCoA_carboxyl_beta"/>
</dbReference>
<dbReference type="InterPro" id="IPR045190">
    <property type="entry name" value="MCCB/AccD1-like"/>
</dbReference>
<dbReference type="OrthoDB" id="9803706at2"/>
<evidence type="ECO:0000313" key="3">
    <source>
        <dbReference type="EMBL" id="SEF77189.1"/>
    </source>
</evidence>
<name>A0A1H5UQ56_9RHOB</name>
<dbReference type="FunFam" id="3.90.226.10:FF:000046">
    <property type="entry name" value="Geranyl-CoA carboxylase beta subunit"/>
    <property type="match status" value="1"/>
</dbReference>
<evidence type="ECO:0000259" key="2">
    <source>
        <dbReference type="PROSITE" id="PS50989"/>
    </source>
</evidence>
<dbReference type="AlphaFoldDB" id="A0A1H5UQ56"/>
<protein>
    <submittedName>
        <fullName evidence="3">Geranyl-CoA carboxylase beta subunit</fullName>
    </submittedName>
</protein>
<dbReference type="Gene3D" id="3.90.226.10">
    <property type="entry name" value="2-enoyl-CoA Hydratase, Chain A, domain 1"/>
    <property type="match status" value="2"/>
</dbReference>
<dbReference type="PROSITE" id="PS50989">
    <property type="entry name" value="COA_CT_CTER"/>
    <property type="match status" value="1"/>
</dbReference>
<accession>A0A1H5UQ56</accession>
<dbReference type="SUPFAM" id="SSF52096">
    <property type="entry name" value="ClpP/crotonase"/>
    <property type="match status" value="2"/>
</dbReference>
<dbReference type="InterPro" id="IPR011762">
    <property type="entry name" value="COA_CT_N"/>
</dbReference>
<evidence type="ECO:0000313" key="4">
    <source>
        <dbReference type="Proteomes" id="UP000236742"/>
    </source>
</evidence>
<proteinExistence type="predicted"/>
<dbReference type="PROSITE" id="PS50980">
    <property type="entry name" value="COA_CT_NTER"/>
    <property type="match status" value="1"/>
</dbReference>
<dbReference type="Proteomes" id="UP000236742">
    <property type="component" value="Unassembled WGS sequence"/>
</dbReference>
<reference evidence="3 4" key="1">
    <citation type="submission" date="2016-10" db="EMBL/GenBank/DDBJ databases">
        <authorList>
            <person name="de Groot N.N."/>
        </authorList>
    </citation>
    <scope>NUCLEOTIDE SEQUENCE [LARGE SCALE GENOMIC DNA]</scope>
    <source>
        <strain evidence="3 4">DSM 23413</strain>
    </source>
</reference>
<evidence type="ECO:0000259" key="1">
    <source>
        <dbReference type="PROSITE" id="PS50980"/>
    </source>
</evidence>
<dbReference type="PANTHER" id="PTHR22855:SF46">
    <property type="entry name" value="METHYLCROTONOYL-COA CARBOXYLASE"/>
    <property type="match status" value="1"/>
</dbReference>
<dbReference type="RefSeq" id="WP_104007421.1">
    <property type="nucleotide sequence ID" value="NZ_FNVD01000004.1"/>
</dbReference>
<dbReference type="InterPro" id="IPR029045">
    <property type="entry name" value="ClpP/crotonase-like_dom_sf"/>
</dbReference>
<feature type="domain" description="CoA carboxyltransferase N-terminal" evidence="1">
    <location>
        <begin position="21"/>
        <end position="277"/>
    </location>
</feature>